<dbReference type="Pfam" id="PF19458">
    <property type="entry name" value="DUF5995"/>
    <property type="match status" value="1"/>
</dbReference>
<evidence type="ECO:0000313" key="1">
    <source>
        <dbReference type="EMBL" id="SOC57033.1"/>
    </source>
</evidence>
<name>A0A285VSV9_9MICO</name>
<proteinExistence type="predicted"/>
<evidence type="ECO:0000313" key="2">
    <source>
        <dbReference type="Proteomes" id="UP000219688"/>
    </source>
</evidence>
<sequence>MGLRDLLTSVRRRLRLPPVARGRSPVPLHQLPDVASVVSALRTLHEELPPGDGVRQFNRMYLLVTELVGRRLGEGYFRNAEFMERLDVVFAHLYLDAVRDDREGRVLPQCWEPVFASRAAPLAPIQFAVAGMNAHINHDLPVAVLTACEQLGLNPRSRGVREDYDKVSLLLAEVHEEVRRSFVRSVIPEVDRELSPLLTLVGSWSVGRARDAAWVNSEVMWALRATPQLREEFRVSLCRSVGLAGRTLLVQVPEPV</sequence>
<reference evidence="2" key="1">
    <citation type="submission" date="2017-08" db="EMBL/GenBank/DDBJ databases">
        <authorList>
            <person name="Varghese N."/>
            <person name="Submissions S."/>
        </authorList>
    </citation>
    <scope>NUCLEOTIDE SEQUENCE [LARGE SCALE GENOMIC DNA]</scope>
    <source>
        <strain evidence="2">USBA17B2</strain>
    </source>
</reference>
<accession>A0A285VSV9</accession>
<dbReference type="Proteomes" id="UP000219688">
    <property type="component" value="Unassembled WGS sequence"/>
</dbReference>
<gene>
    <name evidence="1" type="ORF">SAMN05421879_11063</name>
</gene>
<dbReference type="AlphaFoldDB" id="A0A285VSV9"/>
<dbReference type="EMBL" id="OBQK01000010">
    <property type="protein sequence ID" value="SOC57033.1"/>
    <property type="molecule type" value="Genomic_DNA"/>
</dbReference>
<dbReference type="RefSeq" id="WP_097188835.1">
    <property type="nucleotide sequence ID" value="NZ_OBQK01000010.1"/>
</dbReference>
<keyword evidence="2" id="KW-1185">Reference proteome</keyword>
<protein>
    <submittedName>
        <fullName evidence="1">Uncharacterized protein</fullName>
    </submittedName>
</protein>
<organism evidence="1 2">
    <name type="scientific">Ornithinimicrobium cerasi</name>
    <dbReference type="NCBI Taxonomy" id="2248773"/>
    <lineage>
        <taxon>Bacteria</taxon>
        <taxon>Bacillati</taxon>
        <taxon>Actinomycetota</taxon>
        <taxon>Actinomycetes</taxon>
        <taxon>Micrococcales</taxon>
        <taxon>Ornithinimicrobiaceae</taxon>
        <taxon>Ornithinimicrobium</taxon>
    </lineage>
</organism>
<dbReference type="InterPro" id="IPR046037">
    <property type="entry name" value="DUF5995"/>
</dbReference>